<keyword evidence="4" id="KW-1185">Reference proteome</keyword>
<evidence type="ECO:0000313" key="3">
    <source>
        <dbReference type="EMBL" id="BAZ94551.1"/>
    </source>
</evidence>
<dbReference type="Proteomes" id="UP000218765">
    <property type="component" value="Chromosome"/>
</dbReference>
<dbReference type="InterPro" id="IPR010994">
    <property type="entry name" value="RuvA_2-like"/>
</dbReference>
<evidence type="ECO:0000256" key="1">
    <source>
        <dbReference type="SAM" id="SignalP"/>
    </source>
</evidence>
<dbReference type="PANTHER" id="PTHR21180:SF32">
    <property type="entry name" value="ENDONUCLEASE_EXONUCLEASE_PHOSPHATASE FAMILY DOMAIN-CONTAINING PROTEIN 1"/>
    <property type="match status" value="1"/>
</dbReference>
<dbReference type="Pfam" id="PF12836">
    <property type="entry name" value="HHH_3"/>
    <property type="match status" value="1"/>
</dbReference>
<dbReference type="GO" id="GO:0006281">
    <property type="term" value="P:DNA repair"/>
    <property type="evidence" value="ECO:0007669"/>
    <property type="project" value="InterPro"/>
</dbReference>
<feature type="signal peptide" evidence="1">
    <location>
        <begin position="1"/>
        <end position="22"/>
    </location>
</feature>
<dbReference type="InterPro" id="IPR003583">
    <property type="entry name" value="Hlx-hairpin-Hlx_DNA-bd_motif"/>
</dbReference>
<dbReference type="SMART" id="SM00278">
    <property type="entry name" value="HhH1"/>
    <property type="match status" value="2"/>
</dbReference>
<dbReference type="PANTHER" id="PTHR21180">
    <property type="entry name" value="ENDONUCLEASE/EXONUCLEASE/PHOSPHATASE FAMILY DOMAIN-CONTAINING PROTEIN 1"/>
    <property type="match status" value="1"/>
</dbReference>
<dbReference type="EMBL" id="AP018052">
    <property type="protein sequence ID" value="BAZ94551.1"/>
    <property type="molecule type" value="Genomic_DNA"/>
</dbReference>
<dbReference type="InterPro" id="IPR004509">
    <property type="entry name" value="Competence_ComEA_HhH"/>
</dbReference>
<keyword evidence="1" id="KW-0732">Signal</keyword>
<feature type="chain" id="PRO_5012599774" description="Helix-hairpin-helix DNA-binding motif class 1 domain-containing protein" evidence="1">
    <location>
        <begin position="23"/>
        <end position="95"/>
    </location>
</feature>
<dbReference type="OrthoDB" id="7510573at2"/>
<gene>
    <name evidence="3" type="ORF">FOKN1_2174</name>
</gene>
<reference evidence="3 4" key="1">
    <citation type="submission" date="2017-05" db="EMBL/GenBank/DDBJ databases">
        <title>Thiocyanate degradation by Thiohalobacter thiocyanaticus FOKN1.</title>
        <authorList>
            <person name="Oshiki M."/>
            <person name="Fukushima T."/>
            <person name="Kawano S."/>
            <person name="Nakagawa J."/>
        </authorList>
    </citation>
    <scope>NUCLEOTIDE SEQUENCE [LARGE SCALE GENOMIC DNA]</scope>
    <source>
        <strain evidence="3 4">FOKN1</strain>
    </source>
</reference>
<evidence type="ECO:0000313" key="4">
    <source>
        <dbReference type="Proteomes" id="UP000218765"/>
    </source>
</evidence>
<proteinExistence type="predicted"/>
<accession>A0A1Z4VSE2</accession>
<dbReference type="NCBIfam" id="TIGR00426">
    <property type="entry name" value="competence protein ComEA helix-hairpin-helix repeat region"/>
    <property type="match status" value="1"/>
</dbReference>
<sequence>MWKSIPYLILSLFLFGAQPLLAEPIDVNTASAEELAQLKGVGPSKAQAIIAYRDQHGPFVAVGELTQVRGLGPKFLEQNAEAITVSQPVADAARP</sequence>
<dbReference type="GO" id="GO:0015628">
    <property type="term" value="P:protein secretion by the type II secretion system"/>
    <property type="evidence" value="ECO:0007669"/>
    <property type="project" value="TreeGrafter"/>
</dbReference>
<feature type="domain" description="Helix-hairpin-helix DNA-binding motif class 1" evidence="2">
    <location>
        <begin position="63"/>
        <end position="82"/>
    </location>
</feature>
<organism evidence="3 4">
    <name type="scientific">Thiohalobacter thiocyanaticus</name>
    <dbReference type="NCBI Taxonomy" id="585455"/>
    <lineage>
        <taxon>Bacteria</taxon>
        <taxon>Pseudomonadati</taxon>
        <taxon>Pseudomonadota</taxon>
        <taxon>Gammaproteobacteria</taxon>
        <taxon>Thiohalobacterales</taxon>
        <taxon>Thiohalobacteraceae</taxon>
        <taxon>Thiohalobacter</taxon>
    </lineage>
</organism>
<dbReference type="InterPro" id="IPR051675">
    <property type="entry name" value="Endo/Exo/Phosphatase_dom_1"/>
</dbReference>
<feature type="domain" description="Helix-hairpin-helix DNA-binding motif class 1" evidence="2">
    <location>
        <begin position="33"/>
        <end position="52"/>
    </location>
</feature>
<dbReference type="KEGG" id="ttc:FOKN1_2174"/>
<protein>
    <recommendedName>
        <fullName evidence="2">Helix-hairpin-helix DNA-binding motif class 1 domain-containing protein</fullName>
    </recommendedName>
</protein>
<evidence type="ECO:0000259" key="2">
    <source>
        <dbReference type="SMART" id="SM00278"/>
    </source>
</evidence>
<dbReference type="SUPFAM" id="SSF47781">
    <property type="entry name" value="RuvA domain 2-like"/>
    <property type="match status" value="1"/>
</dbReference>
<name>A0A1Z4VSE2_9GAMM</name>
<dbReference type="GO" id="GO:0015627">
    <property type="term" value="C:type II protein secretion system complex"/>
    <property type="evidence" value="ECO:0007669"/>
    <property type="project" value="TreeGrafter"/>
</dbReference>
<dbReference type="RefSeq" id="WP_096366630.1">
    <property type="nucleotide sequence ID" value="NZ_AP018052.1"/>
</dbReference>
<dbReference type="GO" id="GO:0003677">
    <property type="term" value="F:DNA binding"/>
    <property type="evidence" value="ECO:0007669"/>
    <property type="project" value="InterPro"/>
</dbReference>
<dbReference type="AlphaFoldDB" id="A0A1Z4VSE2"/>
<dbReference type="Gene3D" id="1.10.150.280">
    <property type="entry name" value="AF1531-like domain"/>
    <property type="match status" value="1"/>
</dbReference>